<keyword evidence="2 5" id="KW-0548">Nucleotidyltransferase</keyword>
<comment type="caution">
    <text evidence="5">The sequence shown here is derived from an EMBL/GenBank/DDBJ whole genome shotgun (WGS) entry which is preliminary data.</text>
</comment>
<gene>
    <name evidence="5" type="ORF">CLV80_111109</name>
</gene>
<dbReference type="RefSeq" id="WP_106358732.1">
    <property type="nucleotide sequence ID" value="NZ_PVTP01000011.1"/>
</dbReference>
<dbReference type="GO" id="GO:0016779">
    <property type="term" value="F:nucleotidyltransferase activity"/>
    <property type="evidence" value="ECO:0007669"/>
    <property type="project" value="UniProtKB-KW"/>
</dbReference>
<reference evidence="5 6" key="1">
    <citation type="submission" date="2018-03" db="EMBL/GenBank/DDBJ databases">
        <title>Genomic Encyclopedia of Archaeal and Bacterial Type Strains, Phase II (KMG-II): from individual species to whole genera.</title>
        <authorList>
            <person name="Goeker M."/>
        </authorList>
    </citation>
    <scope>NUCLEOTIDE SEQUENCE [LARGE SCALE GENOMIC DNA]</scope>
    <source>
        <strain evidence="5 6">DSM 101533</strain>
    </source>
</reference>
<dbReference type="SUPFAM" id="SSF53448">
    <property type="entry name" value="Nucleotide-diphospho-sugar transferases"/>
    <property type="match status" value="1"/>
</dbReference>
<keyword evidence="3" id="KW-0460">Magnesium</keyword>
<dbReference type="PANTHER" id="PTHR43584">
    <property type="entry name" value="NUCLEOTIDYL TRANSFERASE"/>
    <property type="match status" value="1"/>
</dbReference>
<evidence type="ECO:0000256" key="3">
    <source>
        <dbReference type="ARBA" id="ARBA00022842"/>
    </source>
</evidence>
<dbReference type="EMBL" id="PVTP01000011">
    <property type="protein sequence ID" value="PRY75758.1"/>
    <property type="molecule type" value="Genomic_DNA"/>
</dbReference>
<dbReference type="CDD" id="cd06422">
    <property type="entry name" value="NTP_transferase_like_1"/>
    <property type="match status" value="1"/>
</dbReference>
<dbReference type="Pfam" id="PF12804">
    <property type="entry name" value="NTP_transf_3"/>
    <property type="match status" value="1"/>
</dbReference>
<organism evidence="5 6">
    <name type="scientific">Yoonia maritima</name>
    <dbReference type="NCBI Taxonomy" id="1435347"/>
    <lineage>
        <taxon>Bacteria</taxon>
        <taxon>Pseudomonadati</taxon>
        <taxon>Pseudomonadota</taxon>
        <taxon>Alphaproteobacteria</taxon>
        <taxon>Rhodobacterales</taxon>
        <taxon>Paracoccaceae</taxon>
        <taxon>Yoonia</taxon>
    </lineage>
</organism>
<dbReference type="InterPro" id="IPR050065">
    <property type="entry name" value="GlmU-like"/>
</dbReference>
<accession>A0A2T0VVP8</accession>
<dbReference type="InterPro" id="IPR025877">
    <property type="entry name" value="MobA-like_NTP_Trfase"/>
</dbReference>
<dbReference type="Proteomes" id="UP000238007">
    <property type="component" value="Unassembled WGS sequence"/>
</dbReference>
<feature type="domain" description="MobA-like NTP transferase" evidence="4">
    <location>
        <begin position="6"/>
        <end position="139"/>
    </location>
</feature>
<dbReference type="OrthoDB" id="9788272at2"/>
<evidence type="ECO:0000313" key="5">
    <source>
        <dbReference type="EMBL" id="PRY75758.1"/>
    </source>
</evidence>
<dbReference type="AlphaFoldDB" id="A0A2T0VVP8"/>
<sequence length="223" mass="24189">MTTPILLFAAGLGTRMGALTKERPKPLVQVAGKPLIDHALSFTDIANVGQKVVNVHYHADQMRNHLAGQDIAISDETDALLETGGGLRQARTLLGSGPAITMNTDAVWRGPNPIETVLSAWRDEMEALLLVIEKPNVHGHLGKGDFRIDSDDRLHRGPDVIYTGVQIIRPETLDHIQETAFSLNVAWNDIATRGGLYGVKYDGAWCDVGQPSSIPIAEAMLNV</sequence>
<evidence type="ECO:0000256" key="2">
    <source>
        <dbReference type="ARBA" id="ARBA00022695"/>
    </source>
</evidence>
<evidence type="ECO:0000313" key="6">
    <source>
        <dbReference type="Proteomes" id="UP000238007"/>
    </source>
</evidence>
<dbReference type="PANTHER" id="PTHR43584:SF8">
    <property type="entry name" value="N-ACETYLMURAMATE ALPHA-1-PHOSPHATE URIDYLYLTRANSFERASE"/>
    <property type="match status" value="1"/>
</dbReference>
<keyword evidence="6" id="KW-1185">Reference proteome</keyword>
<dbReference type="Gene3D" id="3.90.550.10">
    <property type="entry name" value="Spore Coat Polysaccharide Biosynthesis Protein SpsA, Chain A"/>
    <property type="match status" value="1"/>
</dbReference>
<evidence type="ECO:0000259" key="4">
    <source>
        <dbReference type="Pfam" id="PF12804"/>
    </source>
</evidence>
<name>A0A2T0VVP8_9RHOB</name>
<dbReference type="InterPro" id="IPR029044">
    <property type="entry name" value="Nucleotide-diphossugar_trans"/>
</dbReference>
<keyword evidence="1 5" id="KW-0808">Transferase</keyword>
<evidence type="ECO:0000256" key="1">
    <source>
        <dbReference type="ARBA" id="ARBA00022679"/>
    </source>
</evidence>
<proteinExistence type="predicted"/>
<protein>
    <submittedName>
        <fullName evidence="5">MurNAc alpha-1-phosphate uridylyltransferase</fullName>
    </submittedName>
</protein>